<dbReference type="EC" id="3.4.21.62" evidence="7"/>
<evidence type="ECO:0000259" key="10">
    <source>
        <dbReference type="Pfam" id="PF00082"/>
    </source>
</evidence>
<dbReference type="InterPro" id="IPR051048">
    <property type="entry name" value="Peptidase_S8/S53_subtilisin"/>
</dbReference>
<keyword evidence="12" id="KW-1185">Reference proteome</keyword>
<evidence type="ECO:0000256" key="1">
    <source>
        <dbReference type="ARBA" id="ARBA00011073"/>
    </source>
</evidence>
<organism evidence="11 12">
    <name type="scientific">Perkinsus olseni</name>
    <name type="common">Perkinsus atlanticus</name>
    <dbReference type="NCBI Taxonomy" id="32597"/>
    <lineage>
        <taxon>Eukaryota</taxon>
        <taxon>Sar</taxon>
        <taxon>Alveolata</taxon>
        <taxon>Perkinsozoa</taxon>
        <taxon>Perkinsea</taxon>
        <taxon>Perkinsida</taxon>
        <taxon>Perkinsidae</taxon>
        <taxon>Perkinsus</taxon>
    </lineage>
</organism>
<comment type="caution">
    <text evidence="11">The sequence shown here is derived from an EMBL/GenBank/DDBJ whole genome shotgun (WGS) entry which is preliminary data.</text>
</comment>
<dbReference type="PROSITE" id="PS00136">
    <property type="entry name" value="SUBTILASE_ASP"/>
    <property type="match status" value="1"/>
</dbReference>
<comment type="catalytic activity">
    <reaction evidence="6">
        <text>Hydrolysis of proteins with broad specificity for peptide bonds, and a preference for a large uncharged residue in P1. Hydrolyzes peptide amides.</text>
        <dbReference type="EC" id="3.4.21.62"/>
    </reaction>
</comment>
<dbReference type="InterPro" id="IPR036852">
    <property type="entry name" value="Peptidase_S8/S53_dom_sf"/>
</dbReference>
<gene>
    <name evidence="11" type="ORF">FOZ63_008167</name>
</gene>
<dbReference type="PANTHER" id="PTHR43399">
    <property type="entry name" value="SUBTILISIN-RELATED"/>
    <property type="match status" value="1"/>
</dbReference>
<dbReference type="PANTHER" id="PTHR43399:SF4">
    <property type="entry name" value="CELL WALL-ASSOCIATED PROTEASE"/>
    <property type="match status" value="1"/>
</dbReference>
<reference evidence="11 12" key="1">
    <citation type="submission" date="2020-04" db="EMBL/GenBank/DDBJ databases">
        <title>Perkinsus olseni comparative genomics.</title>
        <authorList>
            <person name="Bogema D.R."/>
        </authorList>
    </citation>
    <scope>NUCLEOTIDE SEQUENCE [LARGE SCALE GENOMIC DNA]</scope>
    <source>
        <strain evidence="11 12">ATCC PRA-207</strain>
    </source>
</reference>
<dbReference type="EMBL" id="JABANO010002295">
    <property type="protein sequence ID" value="KAF4757734.1"/>
    <property type="molecule type" value="Genomic_DNA"/>
</dbReference>
<feature type="active site" description="Charge relay system" evidence="8">
    <location>
        <position position="239"/>
    </location>
</feature>
<dbReference type="PROSITE" id="PS51892">
    <property type="entry name" value="SUBTILASE"/>
    <property type="match status" value="1"/>
</dbReference>
<dbReference type="InterPro" id="IPR023827">
    <property type="entry name" value="Peptidase_S8_Asp-AS"/>
</dbReference>
<feature type="active site" description="Charge relay system" evidence="8">
    <location>
        <position position="273"/>
    </location>
</feature>
<feature type="region of interest" description="Disordered" evidence="9">
    <location>
        <begin position="166"/>
        <end position="199"/>
    </location>
</feature>
<keyword evidence="2 8" id="KW-0645">Protease</keyword>
<evidence type="ECO:0000313" key="12">
    <source>
        <dbReference type="Proteomes" id="UP000553632"/>
    </source>
</evidence>
<sequence length="537" mass="57992">MVGDELRQGTSPVTEFMLFPQLQFYARSTPPKMQRNSFIPRLSVMLLLLIALSSVGHPLVQQPGSAVVIIADFEGRQVRIGDAFRRHRGSIAKEGFSAGALDRLSKCFRGGTEDSGVVEYLEITGIQIVHTGVAACPAAEDDICRLVESVARWGVYKEIACSKGSEKSNMPMTEPRTGAWPHRAGTKSHREPHILDYPPNDPLFANQRPMFEALRMEETWKAVRESGLPRRDVIVTVIDTGITTKHPEFHGKLLEGYDASGEAENSVQDKMGHGTAVAGIMAANINDGLGIAGVADRVQIRPVKVTRRNYSAFGDAQCAKGWEAALNFQDTDMIVYASGGDYEPNREVLFTRLLTKTVERGVVVLTATINSDEVNTEAEFALPCSLANKFPGVLCAAATRAINPNVLAYAASRHASFGLLGTEVWSPTHKCLNGGCVYGSLGGASMATAIAAGVVALMQSFKNFTPAEIDTMLIGATEGRVKTVDGTEMDYGSLRPDLAVRKAITEAAPPPRPGIVNRLGSLLISIGEHVLWPEWDG</sequence>
<dbReference type="InterPro" id="IPR015500">
    <property type="entry name" value="Peptidase_S8_subtilisin-rel"/>
</dbReference>
<dbReference type="AlphaFoldDB" id="A0A7J6UKF5"/>
<protein>
    <recommendedName>
        <fullName evidence="7">subtilisin</fullName>
        <ecNumber evidence="7">3.4.21.62</ecNumber>
    </recommendedName>
</protein>
<evidence type="ECO:0000256" key="2">
    <source>
        <dbReference type="ARBA" id="ARBA00022670"/>
    </source>
</evidence>
<evidence type="ECO:0000256" key="8">
    <source>
        <dbReference type="PROSITE-ProRule" id="PRU01240"/>
    </source>
</evidence>
<dbReference type="PROSITE" id="PS00137">
    <property type="entry name" value="SUBTILASE_HIS"/>
    <property type="match status" value="1"/>
</dbReference>
<name>A0A7J6UKF5_PEROL</name>
<feature type="active site" description="Charge relay system" evidence="8">
    <location>
        <position position="445"/>
    </location>
</feature>
<keyword evidence="4 8" id="KW-0720">Serine protease</keyword>
<dbReference type="PRINTS" id="PR00723">
    <property type="entry name" value="SUBTILISIN"/>
</dbReference>
<dbReference type="InterPro" id="IPR022398">
    <property type="entry name" value="Peptidase_S8_His-AS"/>
</dbReference>
<dbReference type="GO" id="GO:0006508">
    <property type="term" value="P:proteolysis"/>
    <property type="evidence" value="ECO:0007669"/>
    <property type="project" value="UniProtKB-KW"/>
</dbReference>
<evidence type="ECO:0000313" key="11">
    <source>
        <dbReference type="EMBL" id="KAF4757734.1"/>
    </source>
</evidence>
<evidence type="ECO:0000256" key="5">
    <source>
        <dbReference type="ARBA" id="ARBA00023145"/>
    </source>
</evidence>
<evidence type="ECO:0000256" key="4">
    <source>
        <dbReference type="ARBA" id="ARBA00022825"/>
    </source>
</evidence>
<evidence type="ECO:0000256" key="9">
    <source>
        <dbReference type="SAM" id="MobiDB-lite"/>
    </source>
</evidence>
<evidence type="ECO:0000256" key="3">
    <source>
        <dbReference type="ARBA" id="ARBA00022801"/>
    </source>
</evidence>
<evidence type="ECO:0000256" key="7">
    <source>
        <dbReference type="ARBA" id="ARBA00023619"/>
    </source>
</evidence>
<dbReference type="InterPro" id="IPR000209">
    <property type="entry name" value="Peptidase_S8/S53_dom"/>
</dbReference>
<accession>A0A7J6UKF5</accession>
<evidence type="ECO:0000256" key="6">
    <source>
        <dbReference type="ARBA" id="ARBA00023529"/>
    </source>
</evidence>
<feature type="domain" description="Peptidase S8/S53" evidence="10">
    <location>
        <begin position="231"/>
        <end position="477"/>
    </location>
</feature>
<keyword evidence="5" id="KW-0865">Zymogen</keyword>
<dbReference type="Pfam" id="PF00082">
    <property type="entry name" value="Peptidase_S8"/>
    <property type="match status" value="1"/>
</dbReference>
<dbReference type="SUPFAM" id="SSF52743">
    <property type="entry name" value="Subtilisin-like"/>
    <property type="match status" value="1"/>
</dbReference>
<comment type="similarity">
    <text evidence="1 8">Belongs to the peptidase S8 family.</text>
</comment>
<keyword evidence="3 8" id="KW-0378">Hydrolase</keyword>
<proteinExistence type="inferred from homology"/>
<dbReference type="Proteomes" id="UP000553632">
    <property type="component" value="Unassembled WGS sequence"/>
</dbReference>
<dbReference type="Gene3D" id="3.40.50.200">
    <property type="entry name" value="Peptidase S8/S53 domain"/>
    <property type="match status" value="1"/>
</dbReference>
<dbReference type="GO" id="GO:0004252">
    <property type="term" value="F:serine-type endopeptidase activity"/>
    <property type="evidence" value="ECO:0007669"/>
    <property type="project" value="UniProtKB-UniRule"/>
</dbReference>